<dbReference type="AlphaFoldDB" id="A0A1H4PLE2"/>
<keyword evidence="2" id="KW-0812">Transmembrane</keyword>
<dbReference type="InterPro" id="IPR048389">
    <property type="entry name" value="YciQ-like_C"/>
</dbReference>
<feature type="domain" description="Predicted membrane protein YciQ-like C-terminal" evidence="5">
    <location>
        <begin position="321"/>
        <end position="536"/>
    </location>
</feature>
<feature type="transmembrane region" description="Helical" evidence="2">
    <location>
        <begin position="441"/>
        <end position="459"/>
    </location>
</feature>
<sequence>MTRTALHRLARRFAIGVIVAAGAVAGVAAAPAAALAPAPVAVRGDVDDFSFASYEGDFALGRDESGRALLTTTEAFVARFPQSDQNKGIVRAIPQSADGVDLHTEVVSVTNAAGEDVPYTVESDGGFLEVATGTDDYVHGDQSYVITYRQVDVVRAFADTDAEEFYWDGPGTGWEQPFESAVMRVHVPAELESALTGSAACYAGSQGSDSQCRIDARETDGETVFTTSSERLDAEQTVTVAVGFRNGTFTEPVRPITWPVFTIVPVVLLVVSLALLVVAIVARRLSVRDEKGRGTVIAEYSPSGAGLRMEADIVDRAGRYVPAAMIRLAVSRAARIIDRPEHKSFTLELVDPSRIPDEDKKLCARLFDGSRHVDLWRNDAELGSYLQGAPGRLRRAAEKAGLRVVRRVPRRGLLLGAAGAAAAGSILFVIIASQFYAVTDVAGLAVIVAVGSFIADVIITAKRSARTKRGAELREYVEGLKLYLTVAEEDRIRMLQSPTGAERIDAGDAGAVLVLYEKLLPYAVLWGVADSWARVLEQRYRVAGTGSDWFVTQAGVPLGSLVRGVSAFTITSGTATPWAQAASTSSSGGSTGGGFAGGGGGGGGGGGR</sequence>
<evidence type="ECO:0000313" key="6">
    <source>
        <dbReference type="EMBL" id="SEC08236.1"/>
    </source>
</evidence>
<accession>A0A1H4PLE2</accession>
<evidence type="ECO:0000259" key="4">
    <source>
        <dbReference type="Pfam" id="PF09972"/>
    </source>
</evidence>
<name>A0A1H4PLE2_9MICO</name>
<evidence type="ECO:0000256" key="1">
    <source>
        <dbReference type="SAM" id="MobiDB-lite"/>
    </source>
</evidence>
<dbReference type="PROSITE" id="PS51318">
    <property type="entry name" value="TAT"/>
    <property type="match status" value="1"/>
</dbReference>
<dbReference type="STRING" id="640635.SAMN04489806_2546"/>
<evidence type="ECO:0000256" key="3">
    <source>
        <dbReference type="SAM" id="SignalP"/>
    </source>
</evidence>
<dbReference type="Pfam" id="PF09972">
    <property type="entry name" value="DUF2207"/>
    <property type="match status" value="1"/>
</dbReference>
<feature type="signal peptide" evidence="3">
    <location>
        <begin position="1"/>
        <end position="29"/>
    </location>
</feature>
<gene>
    <name evidence="6" type="ORF">SAMN04489806_2546</name>
</gene>
<organism evidence="6 7">
    <name type="scientific">Paramicrobacterium humi</name>
    <dbReference type="NCBI Taxonomy" id="640635"/>
    <lineage>
        <taxon>Bacteria</taxon>
        <taxon>Bacillati</taxon>
        <taxon>Actinomycetota</taxon>
        <taxon>Actinomycetes</taxon>
        <taxon>Micrococcales</taxon>
        <taxon>Microbacteriaceae</taxon>
        <taxon>Paramicrobacterium</taxon>
    </lineage>
</organism>
<dbReference type="InterPro" id="IPR006311">
    <property type="entry name" value="TAT_signal"/>
</dbReference>
<feature type="transmembrane region" description="Helical" evidence="2">
    <location>
        <begin position="413"/>
        <end position="435"/>
    </location>
</feature>
<protein>
    <submittedName>
        <fullName evidence="6">Predicted membrane protein</fullName>
    </submittedName>
</protein>
<keyword evidence="2" id="KW-1133">Transmembrane helix</keyword>
<evidence type="ECO:0000256" key="2">
    <source>
        <dbReference type="SAM" id="Phobius"/>
    </source>
</evidence>
<dbReference type="RefSeq" id="WP_143034056.1">
    <property type="nucleotide sequence ID" value="NZ_FNRY01000001.1"/>
</dbReference>
<evidence type="ECO:0000313" key="7">
    <source>
        <dbReference type="Proteomes" id="UP000199183"/>
    </source>
</evidence>
<dbReference type="EMBL" id="FNRY01000001">
    <property type="protein sequence ID" value="SEC08236.1"/>
    <property type="molecule type" value="Genomic_DNA"/>
</dbReference>
<proteinExistence type="predicted"/>
<reference evidence="6 7" key="1">
    <citation type="submission" date="2016-10" db="EMBL/GenBank/DDBJ databases">
        <authorList>
            <person name="de Groot N.N."/>
        </authorList>
    </citation>
    <scope>NUCLEOTIDE SEQUENCE [LARGE SCALE GENOMIC DNA]</scope>
    <source>
        <strain evidence="6 7">DSM 21799</strain>
    </source>
</reference>
<dbReference type="OrthoDB" id="4973253at2"/>
<evidence type="ECO:0000259" key="5">
    <source>
        <dbReference type="Pfam" id="PF20990"/>
    </source>
</evidence>
<keyword evidence="3" id="KW-0732">Signal</keyword>
<feature type="domain" description="DUF2207" evidence="4">
    <location>
        <begin position="70"/>
        <end position="244"/>
    </location>
</feature>
<feature type="transmembrane region" description="Helical" evidence="2">
    <location>
        <begin position="258"/>
        <end position="282"/>
    </location>
</feature>
<keyword evidence="2" id="KW-0472">Membrane</keyword>
<feature type="compositionally biased region" description="Gly residues" evidence="1">
    <location>
        <begin position="589"/>
        <end position="608"/>
    </location>
</feature>
<dbReference type="Proteomes" id="UP000199183">
    <property type="component" value="Unassembled WGS sequence"/>
</dbReference>
<dbReference type="InterPro" id="IPR018702">
    <property type="entry name" value="DUF2207"/>
</dbReference>
<feature type="chain" id="PRO_5039146059" evidence="3">
    <location>
        <begin position="30"/>
        <end position="608"/>
    </location>
</feature>
<dbReference type="Pfam" id="PF20990">
    <property type="entry name" value="DUF2207_C"/>
    <property type="match status" value="1"/>
</dbReference>
<keyword evidence="7" id="KW-1185">Reference proteome</keyword>
<feature type="region of interest" description="Disordered" evidence="1">
    <location>
        <begin position="579"/>
        <end position="608"/>
    </location>
</feature>